<keyword evidence="2" id="KW-1133">Transmembrane helix</keyword>
<keyword evidence="4" id="KW-1185">Reference proteome</keyword>
<protein>
    <submittedName>
        <fullName evidence="3">Putative secreted protein</fullName>
    </submittedName>
</protein>
<organism evidence="3 4">
    <name type="scientific">Frankia canadensis</name>
    <dbReference type="NCBI Taxonomy" id="1836972"/>
    <lineage>
        <taxon>Bacteria</taxon>
        <taxon>Bacillati</taxon>
        <taxon>Actinomycetota</taxon>
        <taxon>Actinomycetes</taxon>
        <taxon>Frankiales</taxon>
        <taxon>Frankiaceae</taxon>
        <taxon>Frankia</taxon>
    </lineage>
</organism>
<dbReference type="EMBL" id="FZMO01000257">
    <property type="protein sequence ID" value="SNQ49427.1"/>
    <property type="molecule type" value="Genomic_DNA"/>
</dbReference>
<dbReference type="AlphaFoldDB" id="A0A2I2KUS9"/>
<dbReference type="Proteomes" id="UP000234331">
    <property type="component" value="Unassembled WGS sequence"/>
</dbReference>
<gene>
    <name evidence="3" type="ORF">FRACA_330030</name>
</gene>
<keyword evidence="2" id="KW-0812">Transmembrane</keyword>
<accession>A0A2I2KUS9</accession>
<name>A0A2I2KUS9_9ACTN</name>
<keyword evidence="2" id="KW-0472">Membrane</keyword>
<evidence type="ECO:0000313" key="4">
    <source>
        <dbReference type="Proteomes" id="UP000234331"/>
    </source>
</evidence>
<feature type="compositionally biased region" description="Low complexity" evidence="1">
    <location>
        <begin position="1088"/>
        <end position="1108"/>
    </location>
</feature>
<proteinExistence type="predicted"/>
<evidence type="ECO:0000256" key="1">
    <source>
        <dbReference type="SAM" id="MobiDB-lite"/>
    </source>
</evidence>
<reference evidence="3 4" key="1">
    <citation type="submission" date="2017-06" db="EMBL/GenBank/DDBJ databases">
        <authorList>
            <person name="Kim H.J."/>
            <person name="Triplett B.A."/>
        </authorList>
    </citation>
    <scope>NUCLEOTIDE SEQUENCE [LARGE SCALE GENOMIC DNA]</scope>
    <source>
        <strain evidence="3">FRACA_ARgP5</strain>
    </source>
</reference>
<evidence type="ECO:0000256" key="2">
    <source>
        <dbReference type="SAM" id="Phobius"/>
    </source>
</evidence>
<feature type="transmembrane region" description="Helical" evidence="2">
    <location>
        <begin position="43"/>
        <end position="63"/>
    </location>
</feature>
<sequence>MDRGGRFFSCQCAGAVGSGVGIRMSPPGGSGSRQYGRHRIGRYRLSLVTAFAVLVALALSLAGCDGGSTRDSSTRVATVARFEISYAAAADLLGGLAPADADEQLRDWTSTALAARLNLDTATFLASAYDTLPVRDPGFADLARQQVGPGRLLAAGRGTAHVLVQAGDPHEARTVGLLLDQYRTDHGSDPDQVAIDRYQLRSDLDTIEVTVGAARPTRDVRAAHGYLTLRVDTAGGLADFLARIQDLSELRKDGSKIWASGWHWPDVPSAPIDAADVSAIQGGYPVAAGRQPPGFSLDPAAGPQPNDEGFAAVHTLIPDLDQNRVRAVLTDQAVRVSVRTQVRDALLQGTPAGDALRRDGLPTDRTQLWALLNLTEGNPVYSQARYEGGLARTNVGMTLFYTDYVAKNWVAGVGSGVPGRAVGGFVPDSEARTPWSQCPAATDAHEERGRLWFGQNDAAFASSGDRFELGGQATRLFARSNGAGGGEVEPSFSFGRGLRYWDQHYQAIADYEPQYARLEQIMRWSGALEWLRGTGAALPAVPDGEVHHSDLTFDSWYAHNTRLRERSPIPFVSPAAAGTAESVIPTPTRTYGDCGLVGIEGGVSLGHLAERTGGRDYHADLPDPLRRAGLFDETSHADPRTGDGSITELAIDDSGRTAGRVQRTISTTGDRSTVRIDASARADIPFGPVRIWRSAAADRTLTTTVTAGRGHVSQQVGYQGHDLGTLDARSDADVVTIQWRRGAVDRALRALRLVQDRWGARLPADLSLGSVGLTTYRDPIGTLLAKTGGPGDPWLSITNGTRPPGDDLAFRIGGPDPNHGTPTFAQAAFVTAPKPHDAQTWWDVRPATGDHGAQAVFAPPPNGTGSRVRVTTPDGATATIFPVGDHVFVPAGDPILGPNGLAQGAALLAEFPRVARAMADAARTKDGLLRGVPLGGDGVALAADDHIELLPADHPWAERVARAVAADPRYATPLIRIVGGRAEHIDPGPFTAVPGSARHGIPLRDVLDGAGTTPVYLHDSLRSTLQVGPGMIVAESLHQDLRVGVNTVLLELTLAHGQDLAAHPDVLIHSGGGAAKVNVLRDQTQALPRQQTQTATPTASPQASAAPSLGAGRPGAGTVLLVCPATGSAATACGD</sequence>
<evidence type="ECO:0000313" key="3">
    <source>
        <dbReference type="EMBL" id="SNQ49427.1"/>
    </source>
</evidence>
<feature type="region of interest" description="Disordered" evidence="1">
    <location>
        <begin position="1088"/>
        <end position="1110"/>
    </location>
</feature>